<evidence type="ECO:0000313" key="1">
    <source>
        <dbReference type="EMBL" id="OCW26851.1"/>
    </source>
</evidence>
<accession>A0A2T4G729</accession>
<dbReference type="EMBL" id="PYWW01000012">
    <property type="protein sequence ID" value="PTC31471.1"/>
    <property type="molecule type" value="Genomic_DNA"/>
</dbReference>
<gene>
    <name evidence="1" type="ORF">BBG20_14400</name>
    <name evidence="2" type="ORF">C9382_06620</name>
</gene>
<dbReference type="EMBL" id="MAUE01000018">
    <property type="protein sequence ID" value="OCW26851.1"/>
    <property type="molecule type" value="Genomic_DNA"/>
</dbReference>
<evidence type="ECO:0000313" key="4">
    <source>
        <dbReference type="Proteomes" id="UP000240571"/>
    </source>
</evidence>
<protein>
    <recommendedName>
        <fullName evidence="5">DUF2591 domain-containing protein</fullName>
    </recommendedName>
</protein>
<evidence type="ECO:0000313" key="2">
    <source>
        <dbReference type="EMBL" id="PTC31471.1"/>
    </source>
</evidence>
<dbReference type="RefSeq" id="WP_065904559.1">
    <property type="nucleotide sequence ID" value="NZ_MAUE01000018.1"/>
</dbReference>
<proteinExistence type="predicted"/>
<name>A0A2T4G729_9PSED</name>
<dbReference type="OrthoDB" id="6960372at2"/>
<evidence type="ECO:0008006" key="5">
    <source>
        <dbReference type="Google" id="ProtNLM"/>
    </source>
</evidence>
<dbReference type="Proteomes" id="UP000095081">
    <property type="component" value="Unassembled WGS sequence"/>
</dbReference>
<sequence length="110" mass="12050">MNDCELLDLAAKAAGIDLEENRHCPSGGIWIVDKKSGLDVIWSPLTNDGDAMRLATSLQLSILWFTNLQYVMVERRGFGENIGWTEDADRGGALRRAITVVAAQIGTTFP</sequence>
<comment type="caution">
    <text evidence="2">The sequence shown here is derived from an EMBL/GenBank/DDBJ whole genome shotgun (WGS) entry which is preliminary data.</text>
</comment>
<organism evidence="2 4">
    <name type="scientific">Pseudomonas aylmerensis</name>
    <dbReference type="NCBI Taxonomy" id="1869229"/>
    <lineage>
        <taxon>Bacteria</taxon>
        <taxon>Pseudomonadati</taxon>
        <taxon>Pseudomonadota</taxon>
        <taxon>Gammaproteobacteria</taxon>
        <taxon>Pseudomonadales</taxon>
        <taxon>Pseudomonadaceae</taxon>
        <taxon>Pseudomonas</taxon>
    </lineage>
</organism>
<dbReference type="AlphaFoldDB" id="A0A2T4G729"/>
<reference evidence="2 4" key="2">
    <citation type="submission" date="2018-03" db="EMBL/GenBank/DDBJ databases">
        <title>Diversity of bacteria associated with corn roots inoculated with woodland soils in Canada, and Description of Pseudomonas aylmerense sp. nov.</title>
        <authorList>
            <person name="Tambong J.T."/>
            <person name="Xu R."/>
            <person name="Tchagang C."/>
        </authorList>
    </citation>
    <scope>NUCLEOTIDE SEQUENCE [LARGE SCALE GENOMIC DNA]</scope>
    <source>
        <strain evidence="2 4">S1E44</strain>
    </source>
</reference>
<dbReference type="Proteomes" id="UP000240571">
    <property type="component" value="Unassembled WGS sequence"/>
</dbReference>
<reference evidence="1 3" key="1">
    <citation type="submission" date="2016-06" db="EMBL/GenBank/DDBJ databases">
        <title>Draft genome sequence of Pseudomonas sp. S1E40, a novel strain antagonistic activity to fungal plant pathogen.</title>
        <authorList>
            <person name="Tambong J.T."/>
            <person name="Tchagang C."/>
            <person name="Xu R."/>
        </authorList>
    </citation>
    <scope>NUCLEOTIDE SEQUENCE [LARGE SCALE GENOMIC DNA]</scope>
    <source>
        <strain evidence="1 3">S1E40</strain>
    </source>
</reference>
<keyword evidence="3" id="KW-1185">Reference proteome</keyword>
<evidence type="ECO:0000313" key="3">
    <source>
        <dbReference type="Proteomes" id="UP000095081"/>
    </source>
</evidence>